<proteinExistence type="predicted"/>
<dbReference type="EMBL" id="AP029612">
    <property type="protein sequence ID" value="BFG71645.1"/>
    <property type="molecule type" value="Genomic_DNA"/>
</dbReference>
<accession>A0AAT9GM45</accession>
<dbReference type="AlphaFoldDB" id="A0AAT9GM45"/>
<evidence type="ECO:0000313" key="1">
    <source>
        <dbReference type="EMBL" id="BFG71645.1"/>
    </source>
</evidence>
<gene>
    <name evidence="1" type="ORF">KACHI17_25260</name>
</gene>
<reference evidence="1" key="1">
    <citation type="submission" date="2024-02" db="EMBL/GenBank/DDBJ databases">
        <title>Sediminibacterium planktonica sp. nov. and Sediminibacterium longus sp. nov., isolated from surface lake and river water.</title>
        <authorList>
            <person name="Watanabe K."/>
            <person name="Takemine S."/>
            <person name="Ishii Y."/>
            <person name="Ogata Y."/>
            <person name="Shindo C."/>
            <person name="Suda W."/>
        </authorList>
    </citation>
    <scope>NUCLEOTIDE SEQUENCE</scope>
    <source>
        <strain evidence="1">KACHI17</strain>
    </source>
</reference>
<protein>
    <submittedName>
        <fullName evidence="1">Uncharacterized protein</fullName>
    </submittedName>
</protein>
<name>A0AAT9GM45_9BACT</name>
<sequence>MSVVRNVDPKKREAVIFLSATINNGIQAININGINEEAGHAMYSSSPDNMMRYKEGVFTSCIYCPKFVIKNKKAPVYAGAFYNRVSVISDYSSELLW</sequence>
<organism evidence="1">
    <name type="scientific">Sediminibacterium sp. KACHI17</name>
    <dbReference type="NCBI Taxonomy" id="1751071"/>
    <lineage>
        <taxon>Bacteria</taxon>
        <taxon>Pseudomonadati</taxon>
        <taxon>Bacteroidota</taxon>
        <taxon>Chitinophagia</taxon>
        <taxon>Chitinophagales</taxon>
        <taxon>Chitinophagaceae</taxon>
        <taxon>Sediminibacterium</taxon>
    </lineage>
</organism>